<feature type="signal peptide" evidence="1">
    <location>
        <begin position="1"/>
        <end position="23"/>
    </location>
</feature>
<evidence type="ECO:0008006" key="4">
    <source>
        <dbReference type="Google" id="ProtNLM"/>
    </source>
</evidence>
<proteinExistence type="predicted"/>
<gene>
    <name evidence="2" type="ORF">CG702_20120</name>
</gene>
<accession>A0AB73R620</accession>
<dbReference type="AlphaFoldDB" id="A0AB73R620"/>
<keyword evidence="1" id="KW-0732">Signal</keyword>
<feature type="chain" id="PRO_5044500766" description="Secreted protein" evidence="1">
    <location>
        <begin position="24"/>
        <end position="122"/>
    </location>
</feature>
<dbReference type="EMBL" id="NNAK01000059">
    <property type="protein sequence ID" value="OZP01396.1"/>
    <property type="molecule type" value="Genomic_DNA"/>
</dbReference>
<sequence length="122" mass="13684">MKRIISGIFSGLICLTAAAGANAAGKVYMKCGDFTFSTSGTNDGFPRINGAKPEYQKLTFLKQKEDYENIKMDWRMATNQPGRWVGLEYIKRNGKAILNAQWLQASMDAPRQYATYDCVKVK</sequence>
<comment type="caution">
    <text evidence="2">The sequence shown here is derived from an EMBL/GenBank/DDBJ whole genome shotgun (WGS) entry which is preliminary data.</text>
</comment>
<organism evidence="2 3">
    <name type="scientific">Escherichia coli</name>
    <dbReference type="NCBI Taxonomy" id="562"/>
    <lineage>
        <taxon>Bacteria</taxon>
        <taxon>Pseudomonadati</taxon>
        <taxon>Pseudomonadota</taxon>
        <taxon>Gammaproteobacteria</taxon>
        <taxon>Enterobacterales</taxon>
        <taxon>Enterobacteriaceae</taxon>
        <taxon>Escherichia</taxon>
    </lineage>
</organism>
<evidence type="ECO:0000256" key="1">
    <source>
        <dbReference type="SAM" id="SignalP"/>
    </source>
</evidence>
<evidence type="ECO:0000313" key="3">
    <source>
        <dbReference type="Proteomes" id="UP000264870"/>
    </source>
</evidence>
<dbReference type="Proteomes" id="UP000264870">
    <property type="component" value="Unassembled WGS sequence"/>
</dbReference>
<evidence type="ECO:0000313" key="2">
    <source>
        <dbReference type="EMBL" id="OZP01396.1"/>
    </source>
</evidence>
<reference evidence="2 3" key="1">
    <citation type="submission" date="2017-07" db="EMBL/GenBank/DDBJ databases">
        <authorList>
            <person name="Zhi S."/>
            <person name="Banting G."/>
            <person name="Neumann N."/>
        </authorList>
    </citation>
    <scope>NUCLEOTIDE SEQUENCE [LARGE SCALE GENOMIC DNA]</scope>
    <source>
        <strain evidence="2 3">WW41</strain>
    </source>
</reference>
<name>A0AB73R620_ECOLX</name>
<protein>
    <recommendedName>
        <fullName evidence="4">Secreted protein</fullName>
    </recommendedName>
</protein>